<dbReference type="EMBL" id="KZ826319">
    <property type="protein sequence ID" value="PYI11091.1"/>
    <property type="molecule type" value="Genomic_DNA"/>
</dbReference>
<evidence type="ECO:0000313" key="2">
    <source>
        <dbReference type="Proteomes" id="UP000248423"/>
    </source>
</evidence>
<dbReference type="VEuPathDB" id="FungiDB:BO78DRAFT_382968"/>
<protein>
    <submittedName>
        <fullName evidence="1">Uncharacterized protein</fullName>
    </submittedName>
</protein>
<organism evidence="1 2">
    <name type="scientific">Aspergillus sclerotiicarbonarius (strain CBS 121057 / IBT 28362)</name>
    <dbReference type="NCBI Taxonomy" id="1448318"/>
    <lineage>
        <taxon>Eukaryota</taxon>
        <taxon>Fungi</taxon>
        <taxon>Dikarya</taxon>
        <taxon>Ascomycota</taxon>
        <taxon>Pezizomycotina</taxon>
        <taxon>Eurotiomycetes</taxon>
        <taxon>Eurotiomycetidae</taxon>
        <taxon>Eurotiales</taxon>
        <taxon>Aspergillaceae</taxon>
        <taxon>Aspergillus</taxon>
        <taxon>Aspergillus subgen. Circumdati</taxon>
    </lineage>
</organism>
<dbReference type="OrthoDB" id="3350591at2759"/>
<proteinExistence type="predicted"/>
<accession>A0A319EP25</accession>
<gene>
    <name evidence="1" type="ORF">BO78DRAFT_382968</name>
</gene>
<dbReference type="AlphaFoldDB" id="A0A319EP25"/>
<sequence length="129" mass="14744">MSALQLKLEDWDVMSILPKKLPMHSRNQMRRPSIDRRILNDFLQPETETSLAPLSNEVYVVGEIVLELAQQIPYHHPSQVKLARVMEGLTTSPKLIIGPCSDGQYIRGQRFKESLRDAYNGPNGEFPQE</sequence>
<dbReference type="STRING" id="1448318.A0A319EP25"/>
<keyword evidence="2" id="KW-1185">Reference proteome</keyword>
<dbReference type="Proteomes" id="UP000248423">
    <property type="component" value="Unassembled WGS sequence"/>
</dbReference>
<evidence type="ECO:0000313" key="1">
    <source>
        <dbReference type="EMBL" id="PYI11091.1"/>
    </source>
</evidence>
<name>A0A319EP25_ASPSB</name>
<reference evidence="1 2" key="1">
    <citation type="submission" date="2018-02" db="EMBL/GenBank/DDBJ databases">
        <title>The genomes of Aspergillus section Nigri reveals drivers in fungal speciation.</title>
        <authorList>
            <consortium name="DOE Joint Genome Institute"/>
            <person name="Vesth T.C."/>
            <person name="Nybo J."/>
            <person name="Theobald S."/>
            <person name="Brandl J."/>
            <person name="Frisvad J.C."/>
            <person name="Nielsen K.F."/>
            <person name="Lyhne E.K."/>
            <person name="Kogle M.E."/>
            <person name="Kuo A."/>
            <person name="Riley R."/>
            <person name="Clum A."/>
            <person name="Nolan M."/>
            <person name="Lipzen A."/>
            <person name="Salamov A."/>
            <person name="Henrissat B."/>
            <person name="Wiebenga A."/>
            <person name="De vries R.P."/>
            <person name="Grigoriev I.V."/>
            <person name="Mortensen U.H."/>
            <person name="Andersen M.R."/>
            <person name="Baker S.E."/>
        </authorList>
    </citation>
    <scope>NUCLEOTIDE SEQUENCE [LARGE SCALE GENOMIC DNA]</scope>
    <source>
        <strain evidence="1 2">CBS 121057</strain>
    </source>
</reference>